<organism evidence="3 4">
    <name type="scientific">Tritrichomonas foetus</name>
    <dbReference type="NCBI Taxonomy" id="1144522"/>
    <lineage>
        <taxon>Eukaryota</taxon>
        <taxon>Metamonada</taxon>
        <taxon>Parabasalia</taxon>
        <taxon>Tritrichomonadida</taxon>
        <taxon>Tritrichomonadidae</taxon>
        <taxon>Tritrichomonas</taxon>
    </lineage>
</organism>
<accession>A0A1J4K317</accession>
<reference evidence="3" key="1">
    <citation type="submission" date="2016-10" db="EMBL/GenBank/DDBJ databases">
        <authorList>
            <person name="Benchimol M."/>
            <person name="Almeida L.G."/>
            <person name="Vasconcelos A.T."/>
            <person name="Perreira-Neves A."/>
            <person name="Rosa I.A."/>
            <person name="Tasca T."/>
            <person name="Bogo M.R."/>
            <person name="de Souza W."/>
        </authorList>
    </citation>
    <scope>NUCLEOTIDE SEQUENCE [LARGE SCALE GENOMIC DNA]</scope>
    <source>
        <strain evidence="3">K</strain>
    </source>
</reference>
<gene>
    <name evidence="3" type="ORF">TRFO_26599</name>
</gene>
<name>A0A1J4K317_9EUKA</name>
<keyword evidence="2" id="KW-1133">Transmembrane helix</keyword>
<comment type="caution">
    <text evidence="3">The sequence shown here is derived from an EMBL/GenBank/DDBJ whole genome shotgun (WGS) entry which is preliminary data.</text>
</comment>
<dbReference type="GeneID" id="94839747"/>
<feature type="compositionally biased region" description="Polar residues" evidence="1">
    <location>
        <begin position="62"/>
        <end position="71"/>
    </location>
</feature>
<dbReference type="EMBL" id="MLAK01000752">
    <property type="protein sequence ID" value="OHT05595.1"/>
    <property type="molecule type" value="Genomic_DNA"/>
</dbReference>
<feature type="region of interest" description="Disordered" evidence="1">
    <location>
        <begin position="15"/>
        <end position="89"/>
    </location>
</feature>
<keyword evidence="2" id="KW-0472">Membrane</keyword>
<feature type="transmembrane region" description="Helical" evidence="2">
    <location>
        <begin position="430"/>
        <end position="451"/>
    </location>
</feature>
<dbReference type="RefSeq" id="XP_068358731.1">
    <property type="nucleotide sequence ID" value="XM_068505043.1"/>
</dbReference>
<dbReference type="AlphaFoldDB" id="A0A1J4K317"/>
<feature type="compositionally biased region" description="Acidic residues" evidence="1">
    <location>
        <begin position="19"/>
        <end position="32"/>
    </location>
</feature>
<dbReference type="VEuPathDB" id="TrichDB:TRFO_26599"/>
<sequence>MAKLSKYDSYGNKYGCVKEEEEIITSSEEDTITENPPSDIKEPSQNEEQSSTGTDIDEEKSSTTLNFISTSDDGDVGITTPTISKDDPVETNISTSLSVISTSTSSSSQVIVDPILPSVTQSTFTIPESDLISPTIEFSVPEDVHKNQEAEFNTIIPDGKTIEFTDKGAQNIYFTPQGDSPNITFSSTSSSDDTILTGVNVEKNTAVNIMNPNIKVNMKGSGTVNLISENTSVVEFNIGNTRVDNQLLSIESKKPVNIEQLSLFRGSQFTTNRESDVNINTIKVQQSSTPKLSHCNIIESIVISLNASVTLEENVGISNTKVTIHYLNNVTNSNPVFIFGDKQTDRNPPNSITFTEGAQNTILADDVSEQDKEYRMVIISGISNCKDWKKAVNLDGSIFESSKCKKIENSELDQLVVSSKSSNGLGPGPIAGIVIACVVVVAVIVGVAVYVSKKKNQSLGIDSSISEDDSIAI</sequence>
<keyword evidence="4" id="KW-1185">Reference proteome</keyword>
<evidence type="ECO:0000313" key="3">
    <source>
        <dbReference type="EMBL" id="OHT05595.1"/>
    </source>
</evidence>
<proteinExistence type="predicted"/>
<evidence type="ECO:0000256" key="1">
    <source>
        <dbReference type="SAM" id="MobiDB-lite"/>
    </source>
</evidence>
<keyword evidence="2" id="KW-0812">Transmembrane</keyword>
<evidence type="ECO:0000256" key="2">
    <source>
        <dbReference type="SAM" id="Phobius"/>
    </source>
</evidence>
<evidence type="ECO:0000313" key="4">
    <source>
        <dbReference type="Proteomes" id="UP000179807"/>
    </source>
</evidence>
<dbReference type="Proteomes" id="UP000179807">
    <property type="component" value="Unassembled WGS sequence"/>
</dbReference>
<protein>
    <submittedName>
        <fullName evidence="3">Uncharacterized protein</fullName>
    </submittedName>
</protein>